<keyword evidence="1" id="KW-0812">Transmembrane</keyword>
<evidence type="ECO:0000256" key="1">
    <source>
        <dbReference type="SAM" id="Phobius"/>
    </source>
</evidence>
<comment type="caution">
    <text evidence="2">The sequence shown here is derived from an EMBL/GenBank/DDBJ whole genome shotgun (WGS) entry which is preliminary data.</text>
</comment>
<organism evidence="2 3">
    <name type="scientific">Paragonimus skrjabini miyazakii</name>
    <dbReference type="NCBI Taxonomy" id="59628"/>
    <lineage>
        <taxon>Eukaryota</taxon>
        <taxon>Metazoa</taxon>
        <taxon>Spiralia</taxon>
        <taxon>Lophotrochozoa</taxon>
        <taxon>Platyhelminthes</taxon>
        <taxon>Trematoda</taxon>
        <taxon>Digenea</taxon>
        <taxon>Plagiorchiida</taxon>
        <taxon>Troglotremata</taxon>
        <taxon>Troglotrematidae</taxon>
        <taxon>Paragonimus</taxon>
    </lineage>
</organism>
<proteinExistence type="predicted"/>
<dbReference type="AlphaFoldDB" id="A0A8S9YMV4"/>
<evidence type="ECO:0008006" key="4">
    <source>
        <dbReference type="Google" id="ProtNLM"/>
    </source>
</evidence>
<reference evidence="2" key="1">
    <citation type="submission" date="2019-07" db="EMBL/GenBank/DDBJ databases">
        <title>Annotation for the trematode Paragonimus miyazaki's.</title>
        <authorList>
            <person name="Choi Y.-J."/>
        </authorList>
    </citation>
    <scope>NUCLEOTIDE SEQUENCE</scope>
    <source>
        <strain evidence="2">Japan</strain>
    </source>
</reference>
<dbReference type="PANTHER" id="PTHR10983:SF16">
    <property type="entry name" value="LYSOCARDIOLIPIN ACYLTRANSFERASE 1"/>
    <property type="match status" value="1"/>
</dbReference>
<dbReference type="Proteomes" id="UP000822476">
    <property type="component" value="Unassembled WGS sequence"/>
</dbReference>
<dbReference type="GO" id="GO:0016746">
    <property type="term" value="F:acyltransferase activity"/>
    <property type="evidence" value="ECO:0007669"/>
    <property type="project" value="TreeGrafter"/>
</dbReference>
<keyword evidence="1" id="KW-1133">Transmembrane helix</keyword>
<dbReference type="CDD" id="cd07990">
    <property type="entry name" value="LPLAT_LCLAT1-like"/>
    <property type="match status" value="1"/>
</dbReference>
<protein>
    <recommendedName>
        <fullName evidence="4">Acyltransferase C-terminal domain-containing protein</fullName>
    </recommendedName>
</protein>
<feature type="transmembrane region" description="Helical" evidence="1">
    <location>
        <begin position="191"/>
        <end position="211"/>
    </location>
</feature>
<evidence type="ECO:0000313" key="3">
    <source>
        <dbReference type="Proteomes" id="UP000822476"/>
    </source>
</evidence>
<accession>A0A8S9YMV4</accession>
<keyword evidence="1" id="KW-0472">Membrane</keyword>
<keyword evidence="3" id="KW-1185">Reference proteome</keyword>
<name>A0A8S9YMV4_9TREM</name>
<sequence length="235" mass="26462">MSSFGLFMFPEGTDLNPVSLARSNEFSRKNQLPFVAYTMHPRCTGFVYLARLLGPDRLSDIYDVTVAYPDQLPSPETNILIGQVPKEVHYHVNRIPAAQLPWNSETAVEAGSSAEEELQNRLADWLQARWLAKESLLKEYYARPIGERCFEHEVPVYSRTFHTSLTTGTFQLTIIGLANVVFWFVLLPTSVVQTCFLYLTFITGGVSYWAARHLSGPIIEGPTLVRSNRISATNS</sequence>
<dbReference type="EMBL" id="JTDE01004665">
    <property type="protein sequence ID" value="KAF7253105.1"/>
    <property type="molecule type" value="Genomic_DNA"/>
</dbReference>
<dbReference type="GO" id="GO:0005783">
    <property type="term" value="C:endoplasmic reticulum"/>
    <property type="evidence" value="ECO:0007669"/>
    <property type="project" value="TreeGrafter"/>
</dbReference>
<dbReference type="PANTHER" id="PTHR10983">
    <property type="entry name" value="1-ACYLGLYCEROL-3-PHOSPHATE ACYLTRANSFERASE-RELATED"/>
    <property type="match status" value="1"/>
</dbReference>
<dbReference type="OrthoDB" id="186786at2759"/>
<evidence type="ECO:0000313" key="2">
    <source>
        <dbReference type="EMBL" id="KAF7253105.1"/>
    </source>
</evidence>
<gene>
    <name evidence="2" type="ORF">EG68_08869</name>
</gene>
<dbReference type="GO" id="GO:0036149">
    <property type="term" value="P:phosphatidylinositol acyl-chain remodeling"/>
    <property type="evidence" value="ECO:0007669"/>
    <property type="project" value="TreeGrafter"/>
</dbReference>